<proteinExistence type="predicted"/>
<dbReference type="AlphaFoldDB" id="A0A8J9TE58"/>
<protein>
    <submittedName>
        <fullName evidence="1">Uncharacterized protein</fullName>
    </submittedName>
</protein>
<evidence type="ECO:0000313" key="1">
    <source>
        <dbReference type="EMBL" id="CAG9277906.1"/>
    </source>
</evidence>
<gene>
    <name evidence="1" type="ORF">PTTT1_LOCUS5246</name>
</gene>
<dbReference type="EMBL" id="OU594942">
    <property type="protein sequence ID" value="CAG9277906.1"/>
    <property type="molecule type" value="Genomic_DNA"/>
</dbReference>
<dbReference type="OMA" id="MMEECEE"/>
<name>A0A8J9TE58_PHATR</name>
<organism evidence="1">
    <name type="scientific">Phaeodactylum tricornutum</name>
    <name type="common">Diatom</name>
    <dbReference type="NCBI Taxonomy" id="2850"/>
    <lineage>
        <taxon>Eukaryota</taxon>
        <taxon>Sar</taxon>
        <taxon>Stramenopiles</taxon>
        <taxon>Ochrophyta</taxon>
        <taxon>Bacillariophyta</taxon>
        <taxon>Bacillariophyceae</taxon>
        <taxon>Bacillariophycidae</taxon>
        <taxon>Naviculales</taxon>
        <taxon>Phaeodactylaceae</taxon>
        <taxon>Phaeodactylum</taxon>
    </lineage>
</organism>
<dbReference type="Proteomes" id="UP000836788">
    <property type="component" value="Chromosome 1"/>
</dbReference>
<sequence>MNQVGHLSPTAVPFHPLYEPVHLMIFNDGIPSLTYVSEVDRFNALHGIQDDAIDEGFPPTAQEAAELEDTDAYVYLMARLDMMEECEERARAFTHGPKRWEVRRRRGLLGRPRPAMHLVTPASHGPALSGSRSLVASTHRQVMIRGRRQSKGLERFSMPRAAKRGMVRVASIQQPRKQN</sequence>
<reference evidence="1" key="1">
    <citation type="submission" date="2022-02" db="EMBL/GenBank/DDBJ databases">
        <authorList>
            <person name="Giguere J D."/>
        </authorList>
    </citation>
    <scope>NUCLEOTIDE SEQUENCE</scope>
    <source>
        <strain evidence="1">CCAP 1055/1</strain>
    </source>
</reference>
<accession>A0A8J9TE58</accession>